<dbReference type="VEuPathDB" id="TriTrypDB:ECC02_011882"/>
<reference evidence="3 4" key="1">
    <citation type="journal article" date="2018" name="Microb. Genom.">
        <title>Expanding an expanded genome: long-read sequencing of Trypanosoma cruzi.</title>
        <authorList>
            <person name="Berna L."/>
            <person name="Rodriguez M."/>
            <person name="Chiribao M.L."/>
            <person name="Parodi-Talice A."/>
            <person name="Pita S."/>
            <person name="Rijo G."/>
            <person name="Alvarez-Valin F."/>
            <person name="Robello C."/>
        </authorList>
    </citation>
    <scope>NUCLEOTIDE SEQUENCE [LARGE SCALE GENOMIC DNA]</scope>
    <source>
        <strain evidence="3 4">TCC</strain>
    </source>
</reference>
<dbReference type="VEuPathDB" id="TriTrypDB:TcCLB.408547.5"/>
<gene>
    <name evidence="3" type="ORF">C3747_425g9</name>
</gene>
<keyword evidence="2" id="KW-0732">Signal</keyword>
<evidence type="ECO:0000313" key="3">
    <source>
        <dbReference type="EMBL" id="PWU88666.1"/>
    </source>
</evidence>
<name>A0A2V2UZH6_TRYCR</name>
<feature type="compositionally biased region" description="Low complexity" evidence="1">
    <location>
        <begin position="124"/>
        <end position="160"/>
    </location>
</feature>
<dbReference type="VEuPathDB" id="TriTrypDB:C4B63_39g52"/>
<dbReference type="VEuPathDB" id="TriTrypDB:TcG_11814"/>
<feature type="region of interest" description="Disordered" evidence="1">
    <location>
        <begin position="80"/>
        <end position="167"/>
    </location>
</feature>
<dbReference type="Proteomes" id="UP000246078">
    <property type="component" value="Unassembled WGS sequence"/>
</dbReference>
<evidence type="ECO:0000313" key="4">
    <source>
        <dbReference type="Proteomes" id="UP000246078"/>
    </source>
</evidence>
<feature type="region of interest" description="Disordered" evidence="1">
    <location>
        <begin position="48"/>
        <end position="68"/>
    </location>
</feature>
<organism evidence="3 4">
    <name type="scientific">Trypanosoma cruzi</name>
    <dbReference type="NCBI Taxonomy" id="5693"/>
    <lineage>
        <taxon>Eukaryota</taxon>
        <taxon>Discoba</taxon>
        <taxon>Euglenozoa</taxon>
        <taxon>Kinetoplastea</taxon>
        <taxon>Metakinetoplastina</taxon>
        <taxon>Trypanosomatida</taxon>
        <taxon>Trypanosomatidae</taxon>
        <taxon>Trypanosoma</taxon>
        <taxon>Schizotrypanum</taxon>
    </lineage>
</organism>
<dbReference type="Pfam" id="PF01456">
    <property type="entry name" value="Mucin"/>
    <property type="match status" value="1"/>
</dbReference>
<dbReference type="AlphaFoldDB" id="A0A2V2UZH6"/>
<dbReference type="InterPro" id="IPR000458">
    <property type="entry name" value="Tryp_mucin"/>
</dbReference>
<evidence type="ECO:0000256" key="1">
    <source>
        <dbReference type="SAM" id="MobiDB-lite"/>
    </source>
</evidence>
<dbReference type="VEuPathDB" id="TriTrypDB:BCY84_03044"/>
<proteinExistence type="predicted"/>
<feature type="chain" id="PRO_5015930422" evidence="2">
    <location>
        <begin position="25"/>
        <end position="196"/>
    </location>
</feature>
<feature type="compositionally biased region" description="Basic and acidic residues" evidence="1">
    <location>
        <begin position="111"/>
        <end position="123"/>
    </location>
</feature>
<comment type="caution">
    <text evidence="3">The sequence shown here is derived from an EMBL/GenBank/DDBJ whole genome shotgun (WGS) entry which is preliminary data.</text>
</comment>
<dbReference type="EMBL" id="PRFC01000425">
    <property type="protein sequence ID" value="PWU88666.1"/>
    <property type="molecule type" value="Genomic_DNA"/>
</dbReference>
<feature type="compositionally biased region" description="Polar residues" evidence="1">
    <location>
        <begin position="83"/>
        <end position="109"/>
    </location>
</feature>
<dbReference type="VEuPathDB" id="TriTrypDB:TcCLB.508251.40"/>
<dbReference type="VEuPathDB" id="TriTrypDB:TcBrA4_0164000"/>
<evidence type="ECO:0000256" key="2">
    <source>
        <dbReference type="SAM" id="SignalP"/>
    </source>
</evidence>
<dbReference type="VEuPathDB" id="TriTrypDB:TcCL_NonESM05988"/>
<sequence length="196" mass="20174">MTTCRLLCALLVLVLCCCPSACVAQDPENVQASDVTLTATVTLSLPSEETLEAAGESESPNPGSDTERGKAVLVGEQSLAHPEQQSKGALSTLQTEVASSTTETQSLTHPSADKAVEKAEDPAKTTTTTTHAPTKTTTTTTIAPEPPTTTTTEAPTTTTTRAPSRLREVDGSLSSSAWVCAPLLLAVCALAYTAVG</sequence>
<dbReference type="VEuPathDB" id="TriTrypDB:TCDM_11139"/>
<protein>
    <submittedName>
        <fullName evidence="3">Putative mucin TcMUCII</fullName>
    </submittedName>
</protein>
<feature type="signal peptide" evidence="2">
    <location>
        <begin position="1"/>
        <end position="24"/>
    </location>
</feature>
<dbReference type="VEuPathDB" id="TriTrypDB:C3747_425g9"/>
<accession>A0A2V2UZH6</accession>